<dbReference type="AlphaFoldDB" id="A0A4C1VDJ9"/>
<feature type="compositionally biased region" description="Basic and acidic residues" evidence="1">
    <location>
        <begin position="11"/>
        <end position="28"/>
    </location>
</feature>
<sequence length="38" mass="4529">MYYSVMATPEPDSRERRSQAAGERDNSVYRELCFRQTK</sequence>
<proteinExistence type="predicted"/>
<name>A0A4C1VDJ9_EUMVA</name>
<dbReference type="Proteomes" id="UP000299102">
    <property type="component" value="Unassembled WGS sequence"/>
</dbReference>
<feature type="region of interest" description="Disordered" evidence="1">
    <location>
        <begin position="1"/>
        <end position="29"/>
    </location>
</feature>
<evidence type="ECO:0000313" key="2">
    <source>
        <dbReference type="EMBL" id="GBP35695.1"/>
    </source>
</evidence>
<comment type="caution">
    <text evidence="2">The sequence shown here is derived from an EMBL/GenBank/DDBJ whole genome shotgun (WGS) entry which is preliminary data.</text>
</comment>
<dbReference type="EMBL" id="BGZK01000308">
    <property type="protein sequence ID" value="GBP35695.1"/>
    <property type="molecule type" value="Genomic_DNA"/>
</dbReference>
<keyword evidence="3" id="KW-1185">Reference proteome</keyword>
<organism evidence="2 3">
    <name type="scientific">Eumeta variegata</name>
    <name type="common">Bagworm moth</name>
    <name type="synonym">Eumeta japonica</name>
    <dbReference type="NCBI Taxonomy" id="151549"/>
    <lineage>
        <taxon>Eukaryota</taxon>
        <taxon>Metazoa</taxon>
        <taxon>Ecdysozoa</taxon>
        <taxon>Arthropoda</taxon>
        <taxon>Hexapoda</taxon>
        <taxon>Insecta</taxon>
        <taxon>Pterygota</taxon>
        <taxon>Neoptera</taxon>
        <taxon>Endopterygota</taxon>
        <taxon>Lepidoptera</taxon>
        <taxon>Glossata</taxon>
        <taxon>Ditrysia</taxon>
        <taxon>Tineoidea</taxon>
        <taxon>Psychidae</taxon>
        <taxon>Oiketicinae</taxon>
        <taxon>Eumeta</taxon>
    </lineage>
</organism>
<evidence type="ECO:0000313" key="3">
    <source>
        <dbReference type="Proteomes" id="UP000299102"/>
    </source>
</evidence>
<accession>A0A4C1VDJ9</accession>
<reference evidence="2 3" key="1">
    <citation type="journal article" date="2019" name="Commun. Biol.">
        <title>The bagworm genome reveals a unique fibroin gene that provides high tensile strength.</title>
        <authorList>
            <person name="Kono N."/>
            <person name="Nakamura H."/>
            <person name="Ohtoshi R."/>
            <person name="Tomita M."/>
            <person name="Numata K."/>
            <person name="Arakawa K."/>
        </authorList>
    </citation>
    <scope>NUCLEOTIDE SEQUENCE [LARGE SCALE GENOMIC DNA]</scope>
</reference>
<protein>
    <submittedName>
        <fullName evidence="2">Uncharacterized protein</fullName>
    </submittedName>
</protein>
<evidence type="ECO:0000256" key="1">
    <source>
        <dbReference type="SAM" id="MobiDB-lite"/>
    </source>
</evidence>
<gene>
    <name evidence="2" type="ORF">EVAR_82629_1</name>
</gene>